<dbReference type="EMBL" id="KN833217">
    <property type="protein sequence ID" value="KIM71764.1"/>
    <property type="molecule type" value="Genomic_DNA"/>
</dbReference>
<keyword evidence="2" id="KW-1185">Reference proteome</keyword>
<accession>A0A0C3EUP7</accession>
<proteinExistence type="predicted"/>
<sequence length="164" mass="19329">PDDWTPYQSQVEFELADFLYRRNQMSASDINYLLSLWGASSATHGEAPPFPDHMDLYSAIDSTPIGDVSWESFSLRFNGTRPNDAVPPWMDAEYDVWFRNPRNLVHNIISNPDFNNAFDYAPYQEHDANGTRRYHNFMSRNWAWRQAVRSVNPLRFLYLMHLIY</sequence>
<organism evidence="1 2">
    <name type="scientific">Piloderma croceum (strain F 1598)</name>
    <dbReference type="NCBI Taxonomy" id="765440"/>
    <lineage>
        <taxon>Eukaryota</taxon>
        <taxon>Fungi</taxon>
        <taxon>Dikarya</taxon>
        <taxon>Basidiomycota</taxon>
        <taxon>Agaricomycotina</taxon>
        <taxon>Agaricomycetes</taxon>
        <taxon>Agaricomycetidae</taxon>
        <taxon>Atheliales</taxon>
        <taxon>Atheliaceae</taxon>
        <taxon>Piloderma</taxon>
    </lineage>
</organism>
<evidence type="ECO:0000313" key="1">
    <source>
        <dbReference type="EMBL" id="KIM71764.1"/>
    </source>
</evidence>
<dbReference type="OrthoDB" id="3199698at2759"/>
<dbReference type="HOGENOM" id="CLU_006344_7_2_1"/>
<dbReference type="InterPro" id="IPR041078">
    <property type="entry name" value="Plavaka"/>
</dbReference>
<dbReference type="Proteomes" id="UP000054166">
    <property type="component" value="Unassembled WGS sequence"/>
</dbReference>
<reference evidence="1 2" key="1">
    <citation type="submission" date="2014-04" db="EMBL/GenBank/DDBJ databases">
        <authorList>
            <consortium name="DOE Joint Genome Institute"/>
            <person name="Kuo A."/>
            <person name="Tarkka M."/>
            <person name="Buscot F."/>
            <person name="Kohler A."/>
            <person name="Nagy L.G."/>
            <person name="Floudas D."/>
            <person name="Copeland A."/>
            <person name="Barry K.W."/>
            <person name="Cichocki N."/>
            <person name="Veneault-Fourrey C."/>
            <person name="LaButti K."/>
            <person name="Lindquist E.A."/>
            <person name="Lipzen A."/>
            <person name="Lundell T."/>
            <person name="Morin E."/>
            <person name="Murat C."/>
            <person name="Sun H."/>
            <person name="Tunlid A."/>
            <person name="Henrissat B."/>
            <person name="Grigoriev I.V."/>
            <person name="Hibbett D.S."/>
            <person name="Martin F."/>
            <person name="Nordberg H.P."/>
            <person name="Cantor M.N."/>
            <person name="Hua S.X."/>
        </authorList>
    </citation>
    <scope>NUCLEOTIDE SEQUENCE [LARGE SCALE GENOMIC DNA]</scope>
    <source>
        <strain evidence="1 2">F 1598</strain>
    </source>
</reference>
<dbReference type="InParanoid" id="A0A0C3EUP7"/>
<dbReference type="AlphaFoldDB" id="A0A0C3EUP7"/>
<evidence type="ECO:0000313" key="2">
    <source>
        <dbReference type="Proteomes" id="UP000054166"/>
    </source>
</evidence>
<feature type="non-terminal residue" evidence="1">
    <location>
        <position position="1"/>
    </location>
</feature>
<dbReference type="STRING" id="765440.A0A0C3EUP7"/>
<name>A0A0C3EUP7_PILCF</name>
<gene>
    <name evidence="1" type="ORF">PILCRDRAFT_82472</name>
</gene>
<protein>
    <submittedName>
        <fullName evidence="1">Uncharacterized protein</fullName>
    </submittedName>
</protein>
<dbReference type="Pfam" id="PF18759">
    <property type="entry name" value="Plavaka"/>
    <property type="match status" value="1"/>
</dbReference>
<reference evidence="2" key="2">
    <citation type="submission" date="2015-01" db="EMBL/GenBank/DDBJ databases">
        <title>Evolutionary Origins and Diversification of the Mycorrhizal Mutualists.</title>
        <authorList>
            <consortium name="DOE Joint Genome Institute"/>
            <consortium name="Mycorrhizal Genomics Consortium"/>
            <person name="Kohler A."/>
            <person name="Kuo A."/>
            <person name="Nagy L.G."/>
            <person name="Floudas D."/>
            <person name="Copeland A."/>
            <person name="Barry K.W."/>
            <person name="Cichocki N."/>
            <person name="Veneault-Fourrey C."/>
            <person name="LaButti K."/>
            <person name="Lindquist E.A."/>
            <person name="Lipzen A."/>
            <person name="Lundell T."/>
            <person name="Morin E."/>
            <person name="Murat C."/>
            <person name="Riley R."/>
            <person name="Ohm R."/>
            <person name="Sun H."/>
            <person name="Tunlid A."/>
            <person name="Henrissat B."/>
            <person name="Grigoriev I.V."/>
            <person name="Hibbett D.S."/>
            <person name="Martin F."/>
        </authorList>
    </citation>
    <scope>NUCLEOTIDE SEQUENCE [LARGE SCALE GENOMIC DNA]</scope>
    <source>
        <strain evidence="2">F 1598</strain>
    </source>
</reference>